<evidence type="ECO:0000313" key="3">
    <source>
        <dbReference type="Proteomes" id="UP001597493"/>
    </source>
</evidence>
<keyword evidence="2" id="KW-0436">Ligase</keyword>
<comment type="caution">
    <text evidence="2">The sequence shown here is derived from an EMBL/GenBank/DDBJ whole genome shotgun (WGS) entry which is preliminary data.</text>
</comment>
<dbReference type="Proteomes" id="UP001597493">
    <property type="component" value="Unassembled WGS sequence"/>
</dbReference>
<dbReference type="PANTHER" id="PTHR43679:SF2">
    <property type="entry name" value="OCTANOYL-[GCVH]:PROTEIN N-OCTANOYLTRANSFERASE"/>
    <property type="match status" value="1"/>
</dbReference>
<dbReference type="GO" id="GO:0016874">
    <property type="term" value="F:ligase activity"/>
    <property type="evidence" value="ECO:0007669"/>
    <property type="project" value="UniProtKB-KW"/>
</dbReference>
<dbReference type="RefSeq" id="WP_379272540.1">
    <property type="nucleotide sequence ID" value="NZ_JBHUGT010000013.1"/>
</dbReference>
<dbReference type="CDD" id="cd16443">
    <property type="entry name" value="LplA"/>
    <property type="match status" value="1"/>
</dbReference>
<feature type="domain" description="BPL/LPL catalytic" evidence="1">
    <location>
        <begin position="47"/>
        <end position="232"/>
    </location>
</feature>
<dbReference type="InterPro" id="IPR045864">
    <property type="entry name" value="aa-tRNA-synth_II/BPL/LPL"/>
</dbReference>
<dbReference type="InterPro" id="IPR050664">
    <property type="entry name" value="Octanoyltrans_LipM/LipL"/>
</dbReference>
<gene>
    <name evidence="2" type="ORF">ACFSW5_10745</name>
</gene>
<keyword evidence="3" id="KW-1185">Reference proteome</keyword>
<protein>
    <submittedName>
        <fullName evidence="2">Biotin/lipoate A/B protein ligase family protein</fullName>
    </submittedName>
</protein>
<dbReference type="PROSITE" id="PS51733">
    <property type="entry name" value="BPL_LPL_CATALYTIC"/>
    <property type="match status" value="1"/>
</dbReference>
<proteinExistence type="predicted"/>
<dbReference type="Pfam" id="PF21948">
    <property type="entry name" value="LplA-B_cat"/>
    <property type="match status" value="1"/>
</dbReference>
<accession>A0ABW5QWE8</accession>
<dbReference type="EMBL" id="JBHUMY010000011">
    <property type="protein sequence ID" value="MFD2660722.1"/>
    <property type="molecule type" value="Genomic_DNA"/>
</dbReference>
<dbReference type="Gene3D" id="3.30.930.10">
    <property type="entry name" value="Bira Bifunctional Protein, Domain 2"/>
    <property type="match status" value="1"/>
</dbReference>
<dbReference type="SUPFAM" id="SSF55681">
    <property type="entry name" value="Class II aaRS and biotin synthetases"/>
    <property type="match status" value="1"/>
</dbReference>
<name>A0ABW5QWE8_9BACL</name>
<reference evidence="3" key="1">
    <citation type="journal article" date="2019" name="Int. J. Syst. Evol. Microbiol.">
        <title>The Global Catalogue of Microorganisms (GCM) 10K type strain sequencing project: providing services to taxonomists for standard genome sequencing and annotation.</title>
        <authorList>
            <consortium name="The Broad Institute Genomics Platform"/>
            <consortium name="The Broad Institute Genome Sequencing Center for Infectious Disease"/>
            <person name="Wu L."/>
            <person name="Ma J."/>
        </authorList>
    </citation>
    <scope>NUCLEOTIDE SEQUENCE [LARGE SCALE GENOMIC DNA]</scope>
    <source>
        <strain evidence="3">TISTR 1827</strain>
    </source>
</reference>
<dbReference type="InterPro" id="IPR004143">
    <property type="entry name" value="BPL_LPL_catalytic"/>
</dbReference>
<sequence length="284" mass="31264">MANAMNMDGKLETTRPIYILDRMNEPYAADPLYAFALDELLCRQTGTGGPAVCHLWRHPSAFIMGLRDSRLPCAPQAKERLEAEGWSVAVRNSGGAAVPLDSGVVNVSLILPKNGSAGEHFHGDFERMYRLIADALAATGRRIDKGEIAGSYCPGDYDLSIGGFKFCGIAQRRQLNAYIVQAFVIVEGDGRQRAETVRSFYRIAADGAEPGQYPIVRDDKMASLEQLADLMPGSAVPFANEVKEVVRRSQSPEADEAAAAAFRMPEEERIRELAESLRHRYEIK</sequence>
<evidence type="ECO:0000259" key="1">
    <source>
        <dbReference type="PROSITE" id="PS51733"/>
    </source>
</evidence>
<evidence type="ECO:0000313" key="2">
    <source>
        <dbReference type="EMBL" id="MFD2660722.1"/>
    </source>
</evidence>
<dbReference type="PANTHER" id="PTHR43679">
    <property type="entry name" value="OCTANOYLTRANSFERASE LIPM-RELATED"/>
    <property type="match status" value="1"/>
</dbReference>
<organism evidence="2 3">
    <name type="scientific">Paenibacillus thailandensis</name>
    <dbReference type="NCBI Taxonomy" id="393250"/>
    <lineage>
        <taxon>Bacteria</taxon>
        <taxon>Bacillati</taxon>
        <taxon>Bacillota</taxon>
        <taxon>Bacilli</taxon>
        <taxon>Bacillales</taxon>
        <taxon>Paenibacillaceae</taxon>
        <taxon>Paenibacillus</taxon>
    </lineage>
</organism>